<sequence length="1091" mass="121186">MSVLVHVPTYRLRVDVLQSFLQQIFPGVRIEVSHGDDAYVAILPRQLTQSERDKIEDLRAARGGFSRDDEYHASPVLNIPTRTGKEQPRSLSHDPVHGDDQRTQILRPSLPNICRLDTSWFNRAVGENDQLPISHKKEIHRGWKSRVYVVKLHASGNGLVKKGPGGKPIQDTFTLKEYSSAAEEDYMNELGYFQLLKKAPGKKSENIVEFYCSFRELGPPARFNIILEYADGGSLVDLFQQDNPPIITSELVQFWGNLVKLADGLDTVHRARGHHGDIKPSNILIFRRPGSKFGSTFKLADFGTSASQMYSSPESYRYSIAGKRVPETSSTSGDVWSLGCVFSEILIWSMMGESGRQEYRRSRLSETENTPLKGSGYDGCFHNGTDVLSAVGRMHSLVLRTSRRLDSITHPMSQFILESIFLGRASSRDIYENTRDIVRRAKETLRVRPQQSPKLDRTPRILSLDGGGLRGLSSLFVLRRILTEATGSQETKPCEYFDMMAGSGTGGFVCATDDIILRSYDTPSSSRTSAPLFDCLIREAARATVAVPSLFDPVTIGGSQFMSGGRSTGGGLGIDNPINTVWQEIKNLWGLDHLPIIISIGATQPYSDAAVGMMAHKILGRATADVIDAIASSAEFTASQFARNRWDYVVKGRYFRFNPKTDLVREWVDVPSLEAQTVAHLNSSVDSEYFKMCASTFRRGQPDVHPRDIQILLSMSEATGSQPSLSARTRRSSLFKDSATTELASVSSIDETNEERLVNFLGTHLLEVPGPIGEMVPQVFLRVVSDLLMRYSNALMKLAESSKEREVVRFISRNCEPVARDLWEWIEIHSPMKSSSTEQLDSIGRLPLAGTRRTISVTQFAQRFGSSLPVSQLKVDEGDNPPPSIDRIRSFLETDTAMQELTQLFGYWVNSDLLHLAIHDNNITDVKALLESGFPVEKVDCKGVDALSLAVEDTNLPITKVLLRYMARNATIPTSDKLKILKAISSAQFSKVMSDEKLFEAAEIQILLSEEDGDAGESALRGGFYNTILKLPAVPVVSFEWTLPYVVRQDIGDSLAPSEVLSKVVVLTGSKTVEIREAGDSTLMRYKLRIA</sequence>
<dbReference type="PANTHER" id="PTHR24185">
    <property type="entry name" value="CALCIUM-INDEPENDENT PHOSPHOLIPASE A2-GAMMA"/>
    <property type="match status" value="1"/>
</dbReference>
<dbReference type="GO" id="GO:0046486">
    <property type="term" value="P:glycerolipid metabolic process"/>
    <property type="evidence" value="ECO:0007669"/>
    <property type="project" value="UniProtKB-ARBA"/>
</dbReference>
<dbReference type="InterPro" id="IPR002641">
    <property type="entry name" value="PNPLA_dom"/>
</dbReference>
<protein>
    <recommendedName>
        <fullName evidence="10">Protein kinase domain-containing protein</fullName>
    </recommendedName>
</protein>
<name>A0A439CVB3_9PEZI</name>
<dbReference type="GO" id="GO:0047499">
    <property type="term" value="F:calcium-independent phospholipase A2 activity"/>
    <property type="evidence" value="ECO:0007669"/>
    <property type="project" value="TreeGrafter"/>
</dbReference>
<keyword evidence="2" id="KW-0442">Lipid degradation</keyword>
<dbReference type="PROSITE" id="PS50011">
    <property type="entry name" value="PROTEIN_KINASE_DOM"/>
    <property type="match status" value="1"/>
</dbReference>
<reference evidence="8 9" key="1">
    <citation type="submission" date="2018-12" db="EMBL/GenBank/DDBJ databases">
        <title>Draft genome sequence of Xylaria grammica IHI A82.</title>
        <authorList>
            <person name="Buettner E."/>
            <person name="Kellner H."/>
        </authorList>
    </citation>
    <scope>NUCLEOTIDE SEQUENCE [LARGE SCALE GENOMIC DNA]</scope>
    <source>
        <strain evidence="8 9">IHI A82</strain>
    </source>
</reference>
<feature type="region of interest" description="Disordered" evidence="5">
    <location>
        <begin position="69"/>
        <end position="102"/>
    </location>
</feature>
<keyword evidence="9" id="KW-1185">Reference proteome</keyword>
<evidence type="ECO:0000313" key="9">
    <source>
        <dbReference type="Proteomes" id="UP000286045"/>
    </source>
</evidence>
<dbReference type="GO" id="GO:0019369">
    <property type="term" value="P:arachidonate metabolic process"/>
    <property type="evidence" value="ECO:0007669"/>
    <property type="project" value="TreeGrafter"/>
</dbReference>
<dbReference type="GO" id="GO:0016020">
    <property type="term" value="C:membrane"/>
    <property type="evidence" value="ECO:0007669"/>
    <property type="project" value="TreeGrafter"/>
</dbReference>
<proteinExistence type="predicted"/>
<evidence type="ECO:0000256" key="1">
    <source>
        <dbReference type="ARBA" id="ARBA00022801"/>
    </source>
</evidence>
<dbReference type="SUPFAM" id="SSF56112">
    <property type="entry name" value="Protein kinase-like (PK-like)"/>
    <property type="match status" value="1"/>
</dbReference>
<dbReference type="STRING" id="363999.A0A439CVB3"/>
<feature type="short sequence motif" description="GXGXXG" evidence="4">
    <location>
        <begin position="466"/>
        <end position="471"/>
    </location>
</feature>
<evidence type="ECO:0000256" key="5">
    <source>
        <dbReference type="SAM" id="MobiDB-lite"/>
    </source>
</evidence>
<dbReference type="Proteomes" id="UP000286045">
    <property type="component" value="Unassembled WGS sequence"/>
</dbReference>
<dbReference type="PROSITE" id="PS51635">
    <property type="entry name" value="PNPLA"/>
    <property type="match status" value="1"/>
</dbReference>
<dbReference type="PANTHER" id="PTHR24185:SF1">
    <property type="entry name" value="CALCIUM-INDEPENDENT PHOSPHOLIPASE A2-GAMMA"/>
    <property type="match status" value="1"/>
</dbReference>
<dbReference type="EMBL" id="RYZI01000367">
    <property type="protein sequence ID" value="RWA06113.1"/>
    <property type="molecule type" value="Genomic_DNA"/>
</dbReference>
<gene>
    <name evidence="8" type="ORF">EKO27_g8993</name>
</gene>
<dbReference type="Gene3D" id="1.25.40.20">
    <property type="entry name" value="Ankyrin repeat-containing domain"/>
    <property type="match status" value="1"/>
</dbReference>
<feature type="domain" description="PNPLA" evidence="7">
    <location>
        <begin position="462"/>
        <end position="664"/>
    </location>
</feature>
<dbReference type="SMART" id="SM00220">
    <property type="entry name" value="S_TKc"/>
    <property type="match status" value="1"/>
</dbReference>
<dbReference type="InterPro" id="IPR011009">
    <property type="entry name" value="Kinase-like_dom_sf"/>
</dbReference>
<accession>A0A439CVB3</accession>
<organism evidence="8 9">
    <name type="scientific">Xylaria grammica</name>
    <dbReference type="NCBI Taxonomy" id="363999"/>
    <lineage>
        <taxon>Eukaryota</taxon>
        <taxon>Fungi</taxon>
        <taxon>Dikarya</taxon>
        <taxon>Ascomycota</taxon>
        <taxon>Pezizomycotina</taxon>
        <taxon>Sordariomycetes</taxon>
        <taxon>Xylariomycetidae</taxon>
        <taxon>Xylariales</taxon>
        <taxon>Xylariaceae</taxon>
        <taxon>Xylaria</taxon>
    </lineage>
</organism>
<dbReference type="GO" id="GO:0004672">
    <property type="term" value="F:protein kinase activity"/>
    <property type="evidence" value="ECO:0007669"/>
    <property type="project" value="InterPro"/>
</dbReference>
<evidence type="ECO:0000256" key="3">
    <source>
        <dbReference type="ARBA" id="ARBA00023098"/>
    </source>
</evidence>
<dbReference type="InterPro" id="IPR016035">
    <property type="entry name" value="Acyl_Trfase/lysoPLipase"/>
</dbReference>
<evidence type="ECO:0000259" key="6">
    <source>
        <dbReference type="PROSITE" id="PS50011"/>
    </source>
</evidence>
<evidence type="ECO:0000256" key="2">
    <source>
        <dbReference type="ARBA" id="ARBA00022963"/>
    </source>
</evidence>
<dbReference type="Gene3D" id="3.40.1090.10">
    <property type="entry name" value="Cytosolic phospholipase A2 catalytic domain"/>
    <property type="match status" value="2"/>
</dbReference>
<keyword evidence="1" id="KW-0378">Hydrolase</keyword>
<comment type="caution">
    <text evidence="8">The sequence shown here is derived from an EMBL/GenBank/DDBJ whole genome shotgun (WGS) entry which is preliminary data.</text>
</comment>
<evidence type="ECO:0000259" key="7">
    <source>
        <dbReference type="PROSITE" id="PS51635"/>
    </source>
</evidence>
<dbReference type="InterPro" id="IPR000719">
    <property type="entry name" value="Prot_kinase_dom"/>
</dbReference>
<feature type="domain" description="Protein kinase" evidence="6">
    <location>
        <begin position="133"/>
        <end position="461"/>
    </location>
</feature>
<dbReference type="SUPFAM" id="SSF48403">
    <property type="entry name" value="Ankyrin repeat"/>
    <property type="match status" value="1"/>
</dbReference>
<dbReference type="Pfam" id="PF00069">
    <property type="entry name" value="Pkinase"/>
    <property type="match status" value="1"/>
</dbReference>
<dbReference type="SUPFAM" id="SSF52151">
    <property type="entry name" value="FabD/lysophospholipase-like"/>
    <property type="match status" value="1"/>
</dbReference>
<dbReference type="GO" id="GO:0005524">
    <property type="term" value="F:ATP binding"/>
    <property type="evidence" value="ECO:0007669"/>
    <property type="project" value="InterPro"/>
</dbReference>
<keyword evidence="3" id="KW-0443">Lipid metabolism</keyword>
<evidence type="ECO:0008006" key="10">
    <source>
        <dbReference type="Google" id="ProtNLM"/>
    </source>
</evidence>
<comment type="caution">
    <text evidence="4">Lacks conserved residue(s) required for the propagation of feature annotation.</text>
</comment>
<dbReference type="GO" id="GO:0016042">
    <property type="term" value="P:lipid catabolic process"/>
    <property type="evidence" value="ECO:0007669"/>
    <property type="project" value="UniProtKB-KW"/>
</dbReference>
<dbReference type="AlphaFoldDB" id="A0A439CVB3"/>
<evidence type="ECO:0000313" key="8">
    <source>
        <dbReference type="EMBL" id="RWA06113.1"/>
    </source>
</evidence>
<dbReference type="InterPro" id="IPR036770">
    <property type="entry name" value="Ankyrin_rpt-contain_sf"/>
</dbReference>
<evidence type="ECO:0000256" key="4">
    <source>
        <dbReference type="PROSITE-ProRule" id="PRU01161"/>
    </source>
</evidence>
<dbReference type="Gene3D" id="1.10.510.10">
    <property type="entry name" value="Transferase(Phosphotransferase) domain 1"/>
    <property type="match status" value="1"/>
</dbReference>
<feature type="compositionally biased region" description="Basic and acidic residues" evidence="5">
    <location>
        <begin position="83"/>
        <end position="102"/>
    </location>
</feature>
<dbReference type="CDD" id="cd00180">
    <property type="entry name" value="PKc"/>
    <property type="match status" value="1"/>
</dbReference>